<comment type="caution">
    <text evidence="4">The sequence shown here is derived from an EMBL/GenBank/DDBJ whole genome shotgun (WGS) entry which is preliminary data.</text>
</comment>
<gene>
    <name evidence="4" type="ORF">GCM10023313_06020</name>
</gene>
<dbReference type="PANTHER" id="PTHR32305:SF15">
    <property type="entry name" value="PROTEIN RHSA-RELATED"/>
    <property type="match status" value="1"/>
</dbReference>
<feature type="region of interest" description="Disordered" evidence="1">
    <location>
        <begin position="1625"/>
        <end position="1654"/>
    </location>
</feature>
<dbReference type="PANTHER" id="PTHR32305">
    <property type="match status" value="1"/>
</dbReference>
<feature type="compositionally biased region" description="Low complexity" evidence="1">
    <location>
        <begin position="1633"/>
        <end position="1650"/>
    </location>
</feature>
<dbReference type="InterPro" id="IPR032871">
    <property type="entry name" value="AHH_dom_containing"/>
</dbReference>
<evidence type="ECO:0000256" key="1">
    <source>
        <dbReference type="SAM" id="MobiDB-lite"/>
    </source>
</evidence>
<proteinExistence type="predicted"/>
<dbReference type="EMBL" id="BAABJI010000001">
    <property type="protein sequence ID" value="GAA4906123.1"/>
    <property type="molecule type" value="Genomic_DNA"/>
</dbReference>
<dbReference type="InterPro" id="IPR045619">
    <property type="entry name" value="DUF6443"/>
</dbReference>
<accession>A0ABP9FL24</accession>
<keyword evidence="2" id="KW-0732">Signal</keyword>
<dbReference type="Gene3D" id="2.180.10.10">
    <property type="entry name" value="RHS repeat-associated core"/>
    <property type="match status" value="2"/>
</dbReference>
<keyword evidence="5" id="KW-1185">Reference proteome</keyword>
<feature type="domain" description="DUF6443" evidence="3">
    <location>
        <begin position="369"/>
        <end position="493"/>
    </location>
</feature>
<sequence>MLNRFIFALLIALIGFSASAQESITGPDVAIEGLSYTYNLDPSNYPAAGSPGTWIIKGGVIQQQNADAANGTIYVTVQWSYLSSNMDRDGSVAYKYSNDKGFSIHVNIIDWYNAVVDCSTIAPLSQEPEYLATPQVIATPGCAVPNGMPFTIVYQWAYATLPGIYYGEGKTEFIDLNTITWTDIPGATNYNLTPFSMNYLGTTVYRLRTKVIATGSVPLPARNTFFSYAFVKLSEFDAGSISYNTQEPYFQTVNHSFAWASVQVGLGTAPLQIGQLPSNGGLCTSKTYTWQVSYDGEPWQDIYTGVDLPSQFHPVVNINTKIRRRVECAGVALYSNTLTYDYIYNSPWTENRNYLRINSVEIPGVKSWAQADALSIGEKQQGTTYYDGLLRPIQQICKETSADGDIDVWSDVVTHIEYDGAGRSEKQYLSYPSQTNIGLFKENAKAEQIDFFHNYYNEGPTANTFRQLEFDNNPLSRAVKRREAGESWGSNTNYKAPVVDYSFNKAQENVRIWNIGAAPGDYPSTSTTYAEGSLYKITLKDEQEKLTVQYIDFSGQVIFSKVQLNDAGPNLDMDGYDGWLCTYYVYDDFGRFRFEITPSAVTALRSLNWNLAGNPTIIDELCFYADYDAKGRQIIKHSPGAGQIHSVYDSRDRLVLTQDQKQRALAKWSFCLYDEFDRPVANGLFESTENRSSHQSFVDNSTQGKVNVTLFTGISETVAAYNPIAGGGFSCNNCSNEVINKVYYYDENSFTGSATFDPGYSFDGVYSSIAETSELSFRVNGHAVGYKERVIDQLHDDNNPGNDRFLTTTIFYDEQLRNFETISQNIKGGFDISVELFDFTGKVINDFGRHAYPNHAMDGFQIFSTYYYDQVGRFLYGRRKYGSNNSWKQVKTLLYDVFGRIKTKALGQDYWTATPALETLEYSYNIHGWLTGINREYALSNVDHDQRNKYFGLALDYDNKSGEFLNSRRNGQINAAVWKTQGDNVTRRFDYGYDNIGRFASASYLQKDQPSGQWSNLTADFSVKGISYDENGNILTYQRKSQLPGQLGGTIIDDLEYHYKYRNGIMTNQLDNVIDHAIGDFKMGDFYGGSYNQQNAYEYDDNGNLIKDEYKHLSNTGSIEWNYLDKPWRIKKDGVSITEFVYDASGGKLQKIVTQLPTIANNNQTTVTTTTYLGDFIYEYTTTSPADELKFILFEEGRIRITTPVNTYGSQIPALEISGGIQFPAISKIGVFDYFVRDNQGSTRMVLTDEVHKERHACTMETANSAVQQYEEITFGNVDNSGNVNSSNEVVATRVLKTTKNWQCNSTGNYVSRLLATSTDGVVGPNMFLKVMSGDKVSANVSSYFPEDDQSTNVPLLTPLANILVGNFNNAVSGSLLKNNISSINTELVDPFGSLVNFLTTQEANANPGLPKAYLNWLFFDERFQLISGGSAQITRDCGQVTMQEQMAPKNGYAFVFISSRIPLRAVYFDDLVVNHERSAILEETHYYPGGLKMQAICAKALSKMPNQYGYQGAFAEEDEESGYTEFFLRMYDPQLNRWISPDPFDQFESPYVGMGNDPVNMIDPSGGSVPVPVRYIWNASKPLAEVVVVSSPRIAGVIRLGGTMVLTSTGVRLNNLTHLATPSSFPQPAEVTRAAAGSGSSGRGQTASAPKKKWSEKIKATKFEYSETDNIAQSGGKFVTNVVFSLWNGLVGTAEFIESPIESTENLFNAIDAGVSYIQNTEFDEILSDAGDFVSDPHNWEDAVALIAGPKVLPKIGKFGGKVLNAAADFGSAAVGAASTAAGAAGAAGAAVIRRVFGAVQRHHVIPNQIYKEFKHFMPDGYKQNGAWNLKKLPRPFHGNHPKYNDFVRRRINSMLQNGPLSDPGLRSLQKELRFEMNDILKNGTHRTLNDAYRFRL</sequence>
<dbReference type="Pfam" id="PF20041">
    <property type="entry name" value="DUF6443"/>
    <property type="match status" value="1"/>
</dbReference>
<dbReference type="InterPro" id="IPR050708">
    <property type="entry name" value="T6SS_VgrG/RHS"/>
</dbReference>
<feature type="signal peptide" evidence="2">
    <location>
        <begin position="1"/>
        <end position="20"/>
    </location>
</feature>
<name>A0ABP9FL24_9SPHI</name>
<dbReference type="NCBIfam" id="TIGR03696">
    <property type="entry name" value="Rhs_assc_core"/>
    <property type="match status" value="1"/>
</dbReference>
<dbReference type="InterPro" id="IPR022385">
    <property type="entry name" value="Rhs_assc_core"/>
</dbReference>
<reference evidence="5" key="1">
    <citation type="journal article" date="2019" name="Int. J. Syst. Evol. Microbiol.">
        <title>The Global Catalogue of Microorganisms (GCM) 10K type strain sequencing project: providing services to taxonomists for standard genome sequencing and annotation.</title>
        <authorList>
            <consortium name="The Broad Institute Genomics Platform"/>
            <consortium name="The Broad Institute Genome Sequencing Center for Infectious Disease"/>
            <person name="Wu L."/>
            <person name="Ma J."/>
        </authorList>
    </citation>
    <scope>NUCLEOTIDE SEQUENCE [LARGE SCALE GENOMIC DNA]</scope>
    <source>
        <strain evidence="5">JCM 18283</strain>
    </source>
</reference>
<evidence type="ECO:0000256" key="2">
    <source>
        <dbReference type="SAM" id="SignalP"/>
    </source>
</evidence>
<feature type="chain" id="PRO_5046815476" description="DUF6443 domain-containing protein" evidence="2">
    <location>
        <begin position="21"/>
        <end position="1898"/>
    </location>
</feature>
<evidence type="ECO:0000313" key="5">
    <source>
        <dbReference type="Proteomes" id="UP001501436"/>
    </source>
</evidence>
<protein>
    <recommendedName>
        <fullName evidence="3">DUF6443 domain-containing protein</fullName>
    </recommendedName>
</protein>
<evidence type="ECO:0000259" key="3">
    <source>
        <dbReference type="Pfam" id="PF20041"/>
    </source>
</evidence>
<dbReference type="Pfam" id="PF14412">
    <property type="entry name" value="AHH"/>
    <property type="match status" value="1"/>
</dbReference>
<evidence type="ECO:0000313" key="4">
    <source>
        <dbReference type="EMBL" id="GAA4906123.1"/>
    </source>
</evidence>
<dbReference type="Proteomes" id="UP001501436">
    <property type="component" value="Unassembled WGS sequence"/>
</dbReference>
<organism evidence="4 5">
    <name type="scientific">Mucilaginibacter defluvii</name>
    <dbReference type="NCBI Taxonomy" id="1196019"/>
    <lineage>
        <taxon>Bacteria</taxon>
        <taxon>Pseudomonadati</taxon>
        <taxon>Bacteroidota</taxon>
        <taxon>Sphingobacteriia</taxon>
        <taxon>Sphingobacteriales</taxon>
        <taxon>Sphingobacteriaceae</taxon>
        <taxon>Mucilaginibacter</taxon>
    </lineage>
</organism>